<keyword evidence="2" id="KW-0805">Transcription regulation</keyword>
<dbReference type="GO" id="GO:0000428">
    <property type="term" value="C:DNA-directed RNA polymerase complex"/>
    <property type="evidence" value="ECO:0007669"/>
    <property type="project" value="UniProtKB-KW"/>
</dbReference>
<proteinExistence type="inferred from homology"/>
<protein>
    <submittedName>
        <fullName evidence="5">DNA-directed RNA polymerase subunit alpha</fullName>
    </submittedName>
</protein>
<dbReference type="InterPro" id="IPR010534">
    <property type="entry name" value="Phage_933W_GpQ"/>
</dbReference>
<keyword evidence="3" id="KW-0238">DNA-binding</keyword>
<evidence type="ECO:0000256" key="2">
    <source>
        <dbReference type="ARBA" id="ARBA00023015"/>
    </source>
</evidence>
<dbReference type="GO" id="GO:0060567">
    <property type="term" value="P:negative regulation of termination of DNA-templated transcription"/>
    <property type="evidence" value="ECO:0007669"/>
    <property type="project" value="InterPro"/>
</dbReference>
<organism evidence="5">
    <name type="scientific">Siphoviridae sp. cts9W16</name>
    <dbReference type="NCBI Taxonomy" id="2823603"/>
    <lineage>
        <taxon>Viruses</taxon>
        <taxon>Duplodnaviria</taxon>
        <taxon>Heunggongvirae</taxon>
        <taxon>Uroviricota</taxon>
        <taxon>Caudoviricetes</taxon>
    </lineage>
</organism>
<comment type="similarity">
    <text evidence="1">Belongs to the phage antitermination Q type 1 family.</text>
</comment>
<evidence type="ECO:0000256" key="1">
    <source>
        <dbReference type="ARBA" id="ARBA00010234"/>
    </source>
</evidence>
<evidence type="ECO:0000256" key="4">
    <source>
        <dbReference type="ARBA" id="ARBA00023163"/>
    </source>
</evidence>
<dbReference type="EMBL" id="BK014644">
    <property type="protein sequence ID" value="DAD65475.1"/>
    <property type="molecule type" value="Genomic_DNA"/>
</dbReference>
<keyword evidence="4" id="KW-0804">Transcription</keyword>
<evidence type="ECO:0000313" key="5">
    <source>
        <dbReference type="EMBL" id="DAD65475.1"/>
    </source>
</evidence>
<dbReference type="GO" id="GO:0003677">
    <property type="term" value="F:DNA binding"/>
    <property type="evidence" value="ECO:0007669"/>
    <property type="project" value="UniProtKB-KW"/>
</dbReference>
<evidence type="ECO:0000256" key="3">
    <source>
        <dbReference type="ARBA" id="ARBA00023125"/>
    </source>
</evidence>
<dbReference type="Pfam" id="PF06530">
    <property type="entry name" value="Phage_antitermQ"/>
    <property type="match status" value="1"/>
</dbReference>
<keyword evidence="5" id="KW-0240">DNA-directed RNA polymerase</keyword>
<accession>A0A8S5L6N8</accession>
<name>A0A8S5L6N8_9CAUD</name>
<sequence length="123" mass="14624">MSININKVSVQWGYWATPRYEGEYPRVSSGFAELKCDARYLPKYRVEPITDDLGMQIDGHMQTMKRVSPELYDVFMLTYVKRWDNIDICRHLNLSRREYFQRLKTAKTSLLLMIECQKCIFVA</sequence>
<reference evidence="5" key="1">
    <citation type="journal article" date="2021" name="Proc. Natl. Acad. Sci. U.S.A.">
        <title>A Catalog of Tens of Thousands of Viruses from Human Metagenomes Reveals Hidden Associations with Chronic Diseases.</title>
        <authorList>
            <person name="Tisza M.J."/>
            <person name="Buck C.B."/>
        </authorList>
    </citation>
    <scope>NUCLEOTIDE SEQUENCE</scope>
    <source>
        <strain evidence="5">Cts9W16</strain>
    </source>
</reference>